<feature type="region of interest" description="Disordered" evidence="1">
    <location>
        <begin position="79"/>
        <end position="139"/>
    </location>
</feature>
<feature type="signal peptide" evidence="2">
    <location>
        <begin position="1"/>
        <end position="21"/>
    </location>
</feature>
<comment type="caution">
    <text evidence="3">The sequence shown here is derived from an EMBL/GenBank/DDBJ whole genome shotgun (WGS) entry which is preliminary data.</text>
</comment>
<proteinExistence type="predicted"/>
<protein>
    <submittedName>
        <fullName evidence="3">Uncharacterized protein</fullName>
    </submittedName>
</protein>
<evidence type="ECO:0000313" key="4">
    <source>
        <dbReference type="Proteomes" id="UP001597375"/>
    </source>
</evidence>
<sequence>MSKHPFHILTLLCTFSLFVQAQNLEPAKDDGPGPDEVQKAIEEFNRLKMEGRKKANEVTVVLDPPEPPAPRAIEVIEEDLEKPEAKKPVLVSGKPPQSDPAEEMERKTIQENPATDTLPTESAEQNQEATPTDEPGLEVRVESIRKGSGIIDPKQVALKASFPAKPLGDAPQGWLIEKDTDVPSFIREVELQPGTTISLKIQPHVLTPQQDGLNIFSVTEPGYNAAQGYGQEQTVGAILGKSIIQLDEDSKQLGNALSELHRLLASLPQAEAPIEEIVKP</sequence>
<gene>
    <name evidence="3" type="ORF">ACFSSA_09870</name>
</gene>
<keyword evidence="4" id="KW-1185">Reference proteome</keyword>
<reference evidence="4" key="1">
    <citation type="journal article" date="2019" name="Int. J. Syst. Evol. Microbiol.">
        <title>The Global Catalogue of Microorganisms (GCM) 10K type strain sequencing project: providing services to taxonomists for standard genome sequencing and annotation.</title>
        <authorList>
            <consortium name="The Broad Institute Genomics Platform"/>
            <consortium name="The Broad Institute Genome Sequencing Center for Infectious Disease"/>
            <person name="Wu L."/>
            <person name="Ma J."/>
        </authorList>
    </citation>
    <scope>NUCLEOTIDE SEQUENCE [LARGE SCALE GENOMIC DNA]</scope>
    <source>
        <strain evidence="4">CGMCC 4.7106</strain>
    </source>
</reference>
<accession>A0ABW5D867</accession>
<evidence type="ECO:0000256" key="2">
    <source>
        <dbReference type="SAM" id="SignalP"/>
    </source>
</evidence>
<dbReference type="RefSeq" id="WP_386820272.1">
    <property type="nucleotide sequence ID" value="NZ_JBHUIT010000017.1"/>
</dbReference>
<name>A0ABW5D867_9BACT</name>
<evidence type="ECO:0000313" key="3">
    <source>
        <dbReference type="EMBL" id="MFD2256984.1"/>
    </source>
</evidence>
<evidence type="ECO:0000256" key="1">
    <source>
        <dbReference type="SAM" id="MobiDB-lite"/>
    </source>
</evidence>
<keyword evidence="2" id="KW-0732">Signal</keyword>
<feature type="compositionally biased region" description="Polar residues" evidence="1">
    <location>
        <begin position="110"/>
        <end position="130"/>
    </location>
</feature>
<dbReference type="EMBL" id="JBHUIT010000017">
    <property type="protein sequence ID" value="MFD2256984.1"/>
    <property type="molecule type" value="Genomic_DNA"/>
</dbReference>
<feature type="chain" id="PRO_5047266454" evidence="2">
    <location>
        <begin position="22"/>
        <end position="280"/>
    </location>
</feature>
<organism evidence="3 4">
    <name type="scientific">Luteolibacter algae</name>
    <dbReference type="NCBI Taxonomy" id="454151"/>
    <lineage>
        <taxon>Bacteria</taxon>
        <taxon>Pseudomonadati</taxon>
        <taxon>Verrucomicrobiota</taxon>
        <taxon>Verrucomicrobiia</taxon>
        <taxon>Verrucomicrobiales</taxon>
        <taxon>Verrucomicrobiaceae</taxon>
        <taxon>Luteolibacter</taxon>
    </lineage>
</organism>
<dbReference type="Proteomes" id="UP001597375">
    <property type="component" value="Unassembled WGS sequence"/>
</dbReference>